<comment type="similarity">
    <text evidence="2 10">Belongs to the GPI inositol-deacylase family.</text>
</comment>
<dbReference type="GO" id="GO:0005789">
    <property type="term" value="C:endoplasmic reticulum membrane"/>
    <property type="evidence" value="ECO:0007669"/>
    <property type="project" value="UniProtKB-SubCell"/>
</dbReference>
<keyword evidence="5 10" id="KW-0378">Hydrolase</keyword>
<keyword evidence="13" id="KW-1185">Reference proteome</keyword>
<evidence type="ECO:0000256" key="4">
    <source>
        <dbReference type="ARBA" id="ARBA00022692"/>
    </source>
</evidence>
<reference evidence="12 13" key="1">
    <citation type="submission" date="2017-03" db="EMBL/GenBank/DDBJ databases">
        <title>Widespread Adenine N6-methylation of Active Genes in Fungi.</title>
        <authorList>
            <consortium name="DOE Joint Genome Institute"/>
            <person name="Mondo S.J."/>
            <person name="Dannebaum R.O."/>
            <person name="Kuo R.C."/>
            <person name="Louie K.B."/>
            <person name="Bewick A.J."/>
            <person name="Labutti K."/>
            <person name="Haridas S."/>
            <person name="Kuo A."/>
            <person name="Salamov A."/>
            <person name="Ahrendt S.R."/>
            <person name="Lau R."/>
            <person name="Bowen B.P."/>
            <person name="Lipzen A."/>
            <person name="Sullivan W."/>
            <person name="Andreopoulos W.B."/>
            <person name="Clum A."/>
            <person name="Lindquist E."/>
            <person name="Daum C."/>
            <person name="Northen T.R."/>
            <person name="Ramamoorthy G."/>
            <person name="Schmitz R.J."/>
            <person name="Gryganskyi A."/>
            <person name="Culley D."/>
            <person name="Magnuson J."/>
            <person name="James T.Y."/>
            <person name="O'Malley M.A."/>
            <person name="Stajich J.E."/>
            <person name="Spatafora J.W."/>
            <person name="Visel A."/>
            <person name="Grigoriev I.V."/>
        </authorList>
    </citation>
    <scope>NUCLEOTIDE SEQUENCE [LARGE SCALE GENOMIC DNA]</scope>
    <source>
        <strain evidence="12 13">NRRL Y-17943</strain>
    </source>
</reference>
<keyword evidence="9 10" id="KW-0472">Membrane</keyword>
<dbReference type="SUPFAM" id="SSF53474">
    <property type="entry name" value="alpha/beta-Hydrolases"/>
    <property type="match status" value="1"/>
</dbReference>
<dbReference type="STRING" id="4999.A0A1Y1ULN3"/>
<dbReference type="GO" id="GO:0050185">
    <property type="term" value="F:phosphatidylinositol deacylase activity"/>
    <property type="evidence" value="ECO:0007669"/>
    <property type="project" value="TreeGrafter"/>
</dbReference>
<comment type="subcellular location">
    <subcellularLocation>
        <location evidence="1">Endoplasmic reticulum membrane</location>
        <topology evidence="1">Multi-pass membrane protein</topology>
    </subcellularLocation>
</comment>
<evidence type="ECO:0000259" key="11">
    <source>
        <dbReference type="Pfam" id="PF07819"/>
    </source>
</evidence>
<dbReference type="Proteomes" id="UP000193218">
    <property type="component" value="Unassembled WGS sequence"/>
</dbReference>
<evidence type="ECO:0000313" key="12">
    <source>
        <dbReference type="EMBL" id="ORX38892.1"/>
    </source>
</evidence>
<comment type="function">
    <text evidence="10">Involved in inositol deacylation of GPI-anchored proteins which plays important roles in the quality control and ER-associated degradation of GPI-anchored proteins.</text>
</comment>
<evidence type="ECO:0000256" key="6">
    <source>
        <dbReference type="ARBA" id="ARBA00022824"/>
    </source>
</evidence>
<evidence type="ECO:0000256" key="3">
    <source>
        <dbReference type="ARBA" id="ARBA00022448"/>
    </source>
</evidence>
<dbReference type="EMBL" id="NBSH01000003">
    <property type="protein sequence ID" value="ORX38892.1"/>
    <property type="molecule type" value="Genomic_DNA"/>
</dbReference>
<keyword evidence="3 10" id="KW-0813">Transport</keyword>
<dbReference type="Pfam" id="PF07819">
    <property type="entry name" value="PGAP1"/>
    <property type="match status" value="1"/>
</dbReference>
<dbReference type="InParanoid" id="A0A1Y1ULN3"/>
<dbReference type="InterPro" id="IPR039529">
    <property type="entry name" value="PGAP1/BST1"/>
</dbReference>
<dbReference type="RefSeq" id="XP_021872755.1">
    <property type="nucleotide sequence ID" value="XM_022013040.1"/>
</dbReference>
<dbReference type="GeneID" id="33554848"/>
<evidence type="ECO:0000256" key="5">
    <source>
        <dbReference type="ARBA" id="ARBA00022801"/>
    </source>
</evidence>
<evidence type="ECO:0000256" key="10">
    <source>
        <dbReference type="RuleBase" id="RU365011"/>
    </source>
</evidence>
<keyword evidence="7 10" id="KW-0653">Protein transport</keyword>
<gene>
    <name evidence="12" type="ORF">BD324DRAFT_567019</name>
</gene>
<keyword evidence="6 10" id="KW-0256">Endoplasmic reticulum</keyword>
<proteinExistence type="inferred from homology"/>
<dbReference type="PANTHER" id="PTHR15495">
    <property type="entry name" value="NEGATIVE REGULATOR OF VESICLE FORMATION-RELATED"/>
    <property type="match status" value="1"/>
</dbReference>
<keyword evidence="8" id="KW-1133">Transmembrane helix</keyword>
<sequence>PVIFVPGNAGSYAQVRSIASSASRQYHEHPGQIAQGMQHVRGRDFFTVDYNEEFSAFHGPTVRDQAHYLAYAVRKVLELYRDHSGPSQVTLLGHSMGGIVARLAAIEVSDLVDVIFTMSTPHLYPPVALEWSMESIYNTINSQSHHGSGPVLLSICGGVSDTQIVSDACSLTHDLVGKDGGFAVFTTGIPGAWTGVDHQAMVWCHQVRWRVAR</sequence>
<feature type="domain" description="GPI inositol-deacylase PGAP1-like alpha/beta" evidence="11">
    <location>
        <begin position="1"/>
        <end position="213"/>
    </location>
</feature>
<dbReference type="Gene3D" id="3.40.50.1820">
    <property type="entry name" value="alpha/beta hydrolase"/>
    <property type="match status" value="1"/>
</dbReference>
<protein>
    <recommendedName>
        <fullName evidence="10">GPI inositol-deacylase</fullName>
        <ecNumber evidence="10">3.1.-.-</ecNumber>
    </recommendedName>
</protein>
<dbReference type="GO" id="GO:0015031">
    <property type="term" value="P:protein transport"/>
    <property type="evidence" value="ECO:0007669"/>
    <property type="project" value="UniProtKB-KW"/>
</dbReference>
<dbReference type="GO" id="GO:0006505">
    <property type="term" value="P:GPI anchor metabolic process"/>
    <property type="evidence" value="ECO:0007669"/>
    <property type="project" value="TreeGrafter"/>
</dbReference>
<evidence type="ECO:0000256" key="9">
    <source>
        <dbReference type="ARBA" id="ARBA00023136"/>
    </source>
</evidence>
<keyword evidence="4" id="KW-0812">Transmembrane</keyword>
<evidence type="ECO:0000256" key="1">
    <source>
        <dbReference type="ARBA" id="ARBA00004477"/>
    </source>
</evidence>
<dbReference type="InterPro" id="IPR012908">
    <property type="entry name" value="PGAP1-ab_dom-like"/>
</dbReference>
<dbReference type="EC" id="3.1.-.-" evidence="10"/>
<evidence type="ECO:0000256" key="7">
    <source>
        <dbReference type="ARBA" id="ARBA00022927"/>
    </source>
</evidence>
<evidence type="ECO:0000313" key="13">
    <source>
        <dbReference type="Proteomes" id="UP000193218"/>
    </source>
</evidence>
<dbReference type="PANTHER" id="PTHR15495:SF7">
    <property type="entry name" value="GPI INOSITOL-DEACYLASE"/>
    <property type="match status" value="1"/>
</dbReference>
<feature type="non-terminal residue" evidence="12">
    <location>
        <position position="1"/>
    </location>
</feature>
<dbReference type="OrthoDB" id="348976at2759"/>
<evidence type="ECO:0000256" key="8">
    <source>
        <dbReference type="ARBA" id="ARBA00022989"/>
    </source>
</evidence>
<feature type="non-terminal residue" evidence="12">
    <location>
        <position position="213"/>
    </location>
</feature>
<accession>A0A1Y1ULN3</accession>
<comment type="caution">
    <text evidence="12">The sequence shown here is derived from an EMBL/GenBank/DDBJ whole genome shotgun (WGS) entry which is preliminary data.</text>
</comment>
<evidence type="ECO:0000256" key="2">
    <source>
        <dbReference type="ARBA" id="ARBA00006931"/>
    </source>
</evidence>
<name>A0A1Y1ULN3_9TREE</name>
<organism evidence="12 13">
    <name type="scientific">Kockovaella imperatae</name>
    <dbReference type="NCBI Taxonomy" id="4999"/>
    <lineage>
        <taxon>Eukaryota</taxon>
        <taxon>Fungi</taxon>
        <taxon>Dikarya</taxon>
        <taxon>Basidiomycota</taxon>
        <taxon>Agaricomycotina</taxon>
        <taxon>Tremellomycetes</taxon>
        <taxon>Tremellales</taxon>
        <taxon>Cuniculitremaceae</taxon>
        <taxon>Kockovaella</taxon>
    </lineage>
</organism>
<dbReference type="AlphaFoldDB" id="A0A1Y1ULN3"/>
<dbReference type="InterPro" id="IPR029058">
    <property type="entry name" value="AB_hydrolase_fold"/>
</dbReference>
<dbReference type="GO" id="GO:0006888">
    <property type="term" value="P:endoplasmic reticulum to Golgi vesicle-mediated transport"/>
    <property type="evidence" value="ECO:0007669"/>
    <property type="project" value="TreeGrafter"/>
</dbReference>